<dbReference type="RefSeq" id="WP_344811219.1">
    <property type="nucleotide sequence ID" value="NZ_BAAAYX010000002.1"/>
</dbReference>
<name>A0ABP7CXM1_9ACTN</name>
<protein>
    <submittedName>
        <fullName evidence="4">Pirin-like bicupin family protein</fullName>
    </submittedName>
</protein>
<reference evidence="5" key="1">
    <citation type="journal article" date="2019" name="Int. J. Syst. Evol. Microbiol.">
        <title>The Global Catalogue of Microorganisms (GCM) 10K type strain sequencing project: providing services to taxonomists for standard genome sequencing and annotation.</title>
        <authorList>
            <consortium name="The Broad Institute Genomics Platform"/>
            <consortium name="The Broad Institute Genome Sequencing Center for Infectious Disease"/>
            <person name="Wu L."/>
            <person name="Ma J."/>
        </authorList>
    </citation>
    <scope>NUCLEOTIDE SEQUENCE [LARGE SCALE GENOMIC DNA]</scope>
    <source>
        <strain evidence="5">JCM 16548</strain>
    </source>
</reference>
<proteinExistence type="inferred from homology"/>
<sequence length="245" mass="26052">MPAADPVLLVQRAGERFVSEAPGISTRHAFSFGRHYDPDNIGFGTLLAHNDERLTSGSGFDDHPHADTEIVTWVLAGSLLHADSTGHTGIVAPGAVQRLSAGSGVVHAERNDAYRIEPDRPRLPVRFVQSWVRPDVAGVVPAYAQREVDRASLAGDWVPVASGSRPDAAITLGSATSTLWVTTLAAGARRTLPEDAYVHLFVAVGEIEVEQVGVLSEGDALRVVGPAGLRVAGRTPSELMVWGMR</sequence>
<gene>
    <name evidence="4" type="ORF">GCM10022204_10590</name>
</gene>
<evidence type="ECO:0000313" key="4">
    <source>
        <dbReference type="EMBL" id="GAA3696494.1"/>
    </source>
</evidence>
<dbReference type="Pfam" id="PF02678">
    <property type="entry name" value="Pirin"/>
    <property type="match status" value="1"/>
</dbReference>
<dbReference type="SUPFAM" id="SSF51182">
    <property type="entry name" value="RmlC-like cupins"/>
    <property type="match status" value="1"/>
</dbReference>
<dbReference type="InterPro" id="IPR003829">
    <property type="entry name" value="Pirin_N_dom"/>
</dbReference>
<evidence type="ECO:0000256" key="1">
    <source>
        <dbReference type="ARBA" id="ARBA00008416"/>
    </source>
</evidence>
<evidence type="ECO:0000256" key="2">
    <source>
        <dbReference type="RuleBase" id="RU003457"/>
    </source>
</evidence>
<keyword evidence="5" id="KW-1185">Reference proteome</keyword>
<dbReference type="Gene3D" id="2.60.120.10">
    <property type="entry name" value="Jelly Rolls"/>
    <property type="match status" value="2"/>
</dbReference>
<dbReference type="Proteomes" id="UP001500051">
    <property type="component" value="Unassembled WGS sequence"/>
</dbReference>
<dbReference type="InterPro" id="IPR012093">
    <property type="entry name" value="Pirin"/>
</dbReference>
<evidence type="ECO:0000313" key="5">
    <source>
        <dbReference type="Proteomes" id="UP001500051"/>
    </source>
</evidence>
<dbReference type="PANTHER" id="PTHR43212:SF3">
    <property type="entry name" value="QUERCETIN 2,3-DIOXYGENASE"/>
    <property type="match status" value="1"/>
</dbReference>
<accession>A0ABP7CXM1</accession>
<dbReference type="EMBL" id="BAAAYX010000002">
    <property type="protein sequence ID" value="GAA3696494.1"/>
    <property type="molecule type" value="Genomic_DNA"/>
</dbReference>
<comment type="caution">
    <text evidence="4">The sequence shown here is derived from an EMBL/GenBank/DDBJ whole genome shotgun (WGS) entry which is preliminary data.</text>
</comment>
<evidence type="ECO:0000259" key="3">
    <source>
        <dbReference type="Pfam" id="PF02678"/>
    </source>
</evidence>
<dbReference type="PIRSF" id="PIRSF006232">
    <property type="entry name" value="Pirin"/>
    <property type="match status" value="1"/>
</dbReference>
<dbReference type="PANTHER" id="PTHR43212">
    <property type="entry name" value="QUERCETIN 2,3-DIOXYGENASE"/>
    <property type="match status" value="1"/>
</dbReference>
<comment type="similarity">
    <text evidence="1 2">Belongs to the pirin family.</text>
</comment>
<dbReference type="InterPro" id="IPR011051">
    <property type="entry name" value="RmlC_Cupin_sf"/>
</dbReference>
<feature type="domain" description="Pirin N-terminal" evidence="3">
    <location>
        <begin position="21"/>
        <end position="132"/>
    </location>
</feature>
<organism evidence="4 5">
    <name type="scientific">Microlunatus aurantiacus</name>
    <dbReference type="NCBI Taxonomy" id="446786"/>
    <lineage>
        <taxon>Bacteria</taxon>
        <taxon>Bacillati</taxon>
        <taxon>Actinomycetota</taxon>
        <taxon>Actinomycetes</taxon>
        <taxon>Propionibacteriales</taxon>
        <taxon>Propionibacteriaceae</taxon>
        <taxon>Microlunatus</taxon>
    </lineage>
</organism>
<dbReference type="InterPro" id="IPR014710">
    <property type="entry name" value="RmlC-like_jellyroll"/>
</dbReference>